<name>A0A5D2XUL2_GOSMU</name>
<dbReference type="EMBL" id="CM017644">
    <property type="protein sequence ID" value="TYJ17778.1"/>
    <property type="molecule type" value="Genomic_DNA"/>
</dbReference>
<sequence length="56" mass="6389">MCSKKSNEWLEVDYMESEIVQAIKQMDPRKALGVDGLSGNFFKYNWETVGLGTKES</sequence>
<dbReference type="AlphaFoldDB" id="A0A5D2XUL2"/>
<organism evidence="1 2">
    <name type="scientific">Gossypium mustelinum</name>
    <name type="common">Cotton</name>
    <name type="synonym">Gossypium caicoense</name>
    <dbReference type="NCBI Taxonomy" id="34275"/>
    <lineage>
        <taxon>Eukaryota</taxon>
        <taxon>Viridiplantae</taxon>
        <taxon>Streptophyta</taxon>
        <taxon>Embryophyta</taxon>
        <taxon>Tracheophyta</taxon>
        <taxon>Spermatophyta</taxon>
        <taxon>Magnoliopsida</taxon>
        <taxon>eudicotyledons</taxon>
        <taxon>Gunneridae</taxon>
        <taxon>Pentapetalae</taxon>
        <taxon>rosids</taxon>
        <taxon>malvids</taxon>
        <taxon>Malvales</taxon>
        <taxon>Malvaceae</taxon>
        <taxon>Malvoideae</taxon>
        <taxon>Gossypium</taxon>
    </lineage>
</organism>
<proteinExistence type="predicted"/>
<protein>
    <submittedName>
        <fullName evidence="1">Uncharacterized protein</fullName>
    </submittedName>
</protein>
<gene>
    <name evidence="1" type="ORF">E1A91_A09G076200v1</name>
</gene>
<keyword evidence="2" id="KW-1185">Reference proteome</keyword>
<evidence type="ECO:0000313" key="1">
    <source>
        <dbReference type="EMBL" id="TYJ17778.1"/>
    </source>
</evidence>
<evidence type="ECO:0000313" key="2">
    <source>
        <dbReference type="Proteomes" id="UP000323597"/>
    </source>
</evidence>
<reference evidence="1 2" key="1">
    <citation type="submission" date="2019-07" db="EMBL/GenBank/DDBJ databases">
        <title>WGS assembly of Gossypium mustelinum.</title>
        <authorList>
            <person name="Chen Z.J."/>
            <person name="Sreedasyam A."/>
            <person name="Ando A."/>
            <person name="Song Q."/>
            <person name="De L."/>
            <person name="Hulse-Kemp A."/>
            <person name="Ding M."/>
            <person name="Ye W."/>
            <person name="Kirkbride R."/>
            <person name="Jenkins J."/>
            <person name="Plott C."/>
            <person name="Lovell J."/>
            <person name="Lin Y.-M."/>
            <person name="Vaughn R."/>
            <person name="Liu B."/>
            <person name="Li W."/>
            <person name="Simpson S."/>
            <person name="Scheffler B."/>
            <person name="Saski C."/>
            <person name="Grover C."/>
            <person name="Hu G."/>
            <person name="Conover J."/>
            <person name="Carlson J."/>
            <person name="Shu S."/>
            <person name="Boston L."/>
            <person name="Williams M."/>
            <person name="Peterson D."/>
            <person name="Mcgee K."/>
            <person name="Jones D."/>
            <person name="Wendel J."/>
            <person name="Stelly D."/>
            <person name="Grimwood J."/>
            <person name="Schmutz J."/>
        </authorList>
    </citation>
    <scope>NUCLEOTIDE SEQUENCE [LARGE SCALE GENOMIC DNA]</scope>
    <source>
        <strain evidence="1">1408120.09</strain>
    </source>
</reference>
<dbReference type="Proteomes" id="UP000323597">
    <property type="component" value="Chromosome A09"/>
</dbReference>
<accession>A0A5D2XUL2</accession>